<sequence>MRFGQVFSSTLALAAGSLARSVSDVQDTTSLTASLTSTTSISVASGCSFSNALTATAQSDLDKLSGCQAVDGDIIITGDLGSASIANVKAIYGDLQIYNATELEFFAADSVTTITGSLKLHGLTILSQLSFGSLTSVGAINWVTLPNLGETGLTQVTECNSILISDTIISSLEGINPTNVEVFNVNNNKEMTSITSSIETISNALTIAFNGDDTTVEFSDLIWANNITFYSVSSIDIPEIVAVNKSAGFFESSVSSLEFPLITSIGGDLTIENNEDLSFIDFSNVTAIGGGLVIVNNTELLSISLDEIKSVTGAVVLKGDFDNCTMEALKTVRGSFDLDTTGYADCSPFKKLSKNGGIQGDYTCKAATKKTSSSAKSSKTSSKSSSTASSDSSASSSASSASSTDSSSSSATSSVSSISSTSKAGAAALQSTSFFGTMAAILLSLL</sequence>
<feature type="chain" id="PRO_5040381976" description="Cell wall protein ECM33" evidence="9">
    <location>
        <begin position="20"/>
        <end position="446"/>
    </location>
</feature>
<keyword evidence="4" id="KW-0134">Cell wall</keyword>
<name>A0A9P7BFV3_9ASCO</name>
<dbReference type="PANTHER" id="PTHR31018:SF3">
    <property type="entry name" value="RECEPTOR PROTEIN-TYROSINE KINASE"/>
    <property type="match status" value="1"/>
</dbReference>
<evidence type="ECO:0000313" key="11">
    <source>
        <dbReference type="Proteomes" id="UP000697127"/>
    </source>
</evidence>
<proteinExistence type="inferred from homology"/>
<evidence type="ECO:0000313" key="10">
    <source>
        <dbReference type="EMBL" id="KAG0691007.1"/>
    </source>
</evidence>
<keyword evidence="7" id="KW-0325">Glycoprotein</keyword>
<evidence type="ECO:0000256" key="7">
    <source>
        <dbReference type="ARBA" id="ARBA00023180"/>
    </source>
</evidence>
<comment type="subcellular location">
    <subcellularLocation>
        <location evidence="2">Cell membrane</location>
        <topology evidence="2">Lipid-anchor</topology>
        <topology evidence="2">GPI-anchor</topology>
    </subcellularLocation>
    <subcellularLocation>
        <location evidence="1">Secreted</location>
        <location evidence="1">Cell wall</location>
    </subcellularLocation>
</comment>
<evidence type="ECO:0000256" key="9">
    <source>
        <dbReference type="SAM" id="SignalP"/>
    </source>
</evidence>
<evidence type="ECO:0000256" key="1">
    <source>
        <dbReference type="ARBA" id="ARBA00004191"/>
    </source>
</evidence>
<dbReference type="PANTHER" id="PTHR31018">
    <property type="entry name" value="SPORULATION-SPECIFIC PROTEIN-RELATED"/>
    <property type="match status" value="1"/>
</dbReference>
<dbReference type="EMBL" id="PUHW01000011">
    <property type="protein sequence ID" value="KAG0691007.1"/>
    <property type="molecule type" value="Genomic_DNA"/>
</dbReference>
<dbReference type="GO" id="GO:0031505">
    <property type="term" value="P:fungal-type cell wall organization"/>
    <property type="evidence" value="ECO:0007669"/>
    <property type="project" value="TreeGrafter"/>
</dbReference>
<keyword evidence="11" id="KW-1185">Reference proteome</keyword>
<dbReference type="AlphaFoldDB" id="A0A9P7BFV3"/>
<evidence type="ECO:0000256" key="5">
    <source>
        <dbReference type="ARBA" id="ARBA00022525"/>
    </source>
</evidence>
<feature type="region of interest" description="Disordered" evidence="8">
    <location>
        <begin position="374"/>
        <end position="419"/>
    </location>
</feature>
<keyword evidence="5" id="KW-0964">Secreted</keyword>
<comment type="similarity">
    <text evidence="3">Belongs to the SPS2 family.</text>
</comment>
<evidence type="ECO:0000256" key="8">
    <source>
        <dbReference type="SAM" id="MobiDB-lite"/>
    </source>
</evidence>
<evidence type="ECO:0000256" key="3">
    <source>
        <dbReference type="ARBA" id="ARBA00005798"/>
    </source>
</evidence>
<dbReference type="InterPro" id="IPR051648">
    <property type="entry name" value="CWI-Assembly_Regulator"/>
</dbReference>
<dbReference type="GO" id="GO:0009277">
    <property type="term" value="C:fungal-type cell wall"/>
    <property type="evidence" value="ECO:0007669"/>
    <property type="project" value="TreeGrafter"/>
</dbReference>
<dbReference type="Gene3D" id="3.80.20.20">
    <property type="entry name" value="Receptor L-domain"/>
    <property type="match status" value="1"/>
</dbReference>
<feature type="signal peptide" evidence="9">
    <location>
        <begin position="1"/>
        <end position="19"/>
    </location>
</feature>
<dbReference type="GO" id="GO:0005886">
    <property type="term" value="C:plasma membrane"/>
    <property type="evidence" value="ECO:0007669"/>
    <property type="project" value="UniProtKB-SubCell"/>
</dbReference>
<keyword evidence="6 9" id="KW-0732">Signal</keyword>
<evidence type="ECO:0008006" key="12">
    <source>
        <dbReference type="Google" id="ProtNLM"/>
    </source>
</evidence>
<dbReference type="OrthoDB" id="536881at2759"/>
<protein>
    <recommendedName>
        <fullName evidence="12">Cell wall protein ECM33</fullName>
    </recommendedName>
</protein>
<dbReference type="InterPro" id="IPR036941">
    <property type="entry name" value="Rcpt_L-dom_sf"/>
</dbReference>
<evidence type="ECO:0000256" key="2">
    <source>
        <dbReference type="ARBA" id="ARBA00004609"/>
    </source>
</evidence>
<comment type="caution">
    <text evidence="10">The sequence shown here is derived from an EMBL/GenBank/DDBJ whole genome shotgun (WGS) entry which is preliminary data.</text>
</comment>
<evidence type="ECO:0000256" key="4">
    <source>
        <dbReference type="ARBA" id="ARBA00022512"/>
    </source>
</evidence>
<dbReference type="SUPFAM" id="SSF52058">
    <property type="entry name" value="L domain-like"/>
    <property type="match status" value="2"/>
</dbReference>
<dbReference type="Proteomes" id="UP000697127">
    <property type="component" value="Unassembled WGS sequence"/>
</dbReference>
<reference evidence="10" key="1">
    <citation type="submission" date="2020-11" db="EMBL/GenBank/DDBJ databases">
        <title>Kefir isolates.</title>
        <authorList>
            <person name="Marcisauskas S."/>
            <person name="Kim Y."/>
            <person name="Blasche S."/>
        </authorList>
    </citation>
    <scope>NUCLEOTIDE SEQUENCE</scope>
    <source>
        <strain evidence="10">Olga-1</strain>
    </source>
</reference>
<organism evidence="10 11">
    <name type="scientific">Pichia californica</name>
    <dbReference type="NCBI Taxonomy" id="460514"/>
    <lineage>
        <taxon>Eukaryota</taxon>
        <taxon>Fungi</taxon>
        <taxon>Dikarya</taxon>
        <taxon>Ascomycota</taxon>
        <taxon>Saccharomycotina</taxon>
        <taxon>Pichiomycetes</taxon>
        <taxon>Pichiales</taxon>
        <taxon>Pichiaceae</taxon>
        <taxon>Pichia</taxon>
    </lineage>
</organism>
<gene>
    <name evidence="10" type="ORF">C6P40_000286</name>
</gene>
<evidence type="ECO:0000256" key="6">
    <source>
        <dbReference type="ARBA" id="ARBA00022729"/>
    </source>
</evidence>
<dbReference type="GO" id="GO:0009986">
    <property type="term" value="C:cell surface"/>
    <property type="evidence" value="ECO:0007669"/>
    <property type="project" value="TreeGrafter"/>
</dbReference>
<accession>A0A9P7BFV3</accession>